<keyword evidence="4 6" id="KW-1133">Transmembrane helix</keyword>
<evidence type="ECO:0000256" key="2">
    <source>
        <dbReference type="ARBA" id="ARBA00022448"/>
    </source>
</evidence>
<feature type="transmembrane region" description="Helical" evidence="6">
    <location>
        <begin position="221"/>
        <end position="243"/>
    </location>
</feature>
<feature type="transmembrane region" description="Helical" evidence="6">
    <location>
        <begin position="136"/>
        <end position="164"/>
    </location>
</feature>
<gene>
    <name evidence="7" type="ORF">E0485_02565</name>
</gene>
<feature type="transmembrane region" description="Helical" evidence="6">
    <location>
        <begin position="80"/>
        <end position="103"/>
    </location>
</feature>
<evidence type="ECO:0000313" key="8">
    <source>
        <dbReference type="Proteomes" id="UP000295418"/>
    </source>
</evidence>
<feature type="transmembrane region" description="Helical" evidence="6">
    <location>
        <begin position="110"/>
        <end position="130"/>
    </location>
</feature>
<dbReference type="AlphaFoldDB" id="A0A4R4ERV5"/>
<keyword evidence="8" id="KW-1185">Reference proteome</keyword>
<dbReference type="GO" id="GO:0016020">
    <property type="term" value="C:membrane"/>
    <property type="evidence" value="ECO:0007669"/>
    <property type="project" value="UniProtKB-SubCell"/>
</dbReference>
<protein>
    <submittedName>
        <fullName evidence="7">Inorganic phosphate transporter</fullName>
    </submittedName>
</protein>
<dbReference type="PANTHER" id="PTHR11101:SF80">
    <property type="entry name" value="PHOSPHATE TRANSPORTER"/>
    <property type="match status" value="1"/>
</dbReference>
<evidence type="ECO:0000256" key="1">
    <source>
        <dbReference type="ARBA" id="ARBA00004141"/>
    </source>
</evidence>
<dbReference type="OrthoDB" id="9779554at2"/>
<evidence type="ECO:0000256" key="5">
    <source>
        <dbReference type="ARBA" id="ARBA00023136"/>
    </source>
</evidence>
<feature type="transmembrane region" description="Helical" evidence="6">
    <location>
        <begin position="310"/>
        <end position="334"/>
    </location>
</feature>
<accession>A0A4R4ERV5</accession>
<reference evidence="7 8" key="1">
    <citation type="submission" date="2019-03" db="EMBL/GenBank/DDBJ databases">
        <authorList>
            <person name="Kim M.K.M."/>
        </authorList>
    </citation>
    <scope>NUCLEOTIDE SEQUENCE [LARGE SCALE GENOMIC DNA]</scope>
    <source>
        <strain evidence="7 8">18JY21-1</strain>
    </source>
</reference>
<name>A0A4R4ERV5_9BACL</name>
<comment type="subcellular location">
    <subcellularLocation>
        <location evidence="1">Membrane</location>
        <topology evidence="1">Multi-pass membrane protein</topology>
    </subcellularLocation>
</comment>
<feature type="transmembrane region" description="Helical" evidence="6">
    <location>
        <begin position="6"/>
        <end position="24"/>
    </location>
</feature>
<dbReference type="Proteomes" id="UP000295418">
    <property type="component" value="Unassembled WGS sequence"/>
</dbReference>
<feature type="transmembrane region" description="Helical" evidence="6">
    <location>
        <begin position="45"/>
        <end position="68"/>
    </location>
</feature>
<dbReference type="RefSeq" id="WP_132416218.1">
    <property type="nucleotide sequence ID" value="NZ_SKFG01000001.1"/>
</dbReference>
<sequence length="335" mass="35934">MDNSLLIIIIIVVLALGFDFINGFHDTANAIATSISTRALSPKVAVLYAASLNFVGAVMFSGVAKTIGGSIADPFVIQNGMYIIIATLFAAIFWNLLTWYFAIPSSSSHTLIGALAGAVIAGAGFESVNFAGFGKIIAILLLSPIIAFTAGYIIMTIIKYLVVWKGNSSRTRLNRVFRLFQIFSAGLLSFSHGGNDAQKAMGIIVFALVAGGFQTDLDVPLWVKLAAATSIGLGTSIGGWKIIKTVSSKIIKIEPINGFASDLTSFVVIQTSTFMNMPLSTTHVITSAIIGTGSVIRFHEVKWATVIRMVVTWLITIPISMVVSYLIYMIMFGWI</sequence>
<keyword evidence="3 6" id="KW-0812">Transmembrane</keyword>
<dbReference type="Pfam" id="PF01384">
    <property type="entry name" value="PHO4"/>
    <property type="match status" value="1"/>
</dbReference>
<proteinExistence type="predicted"/>
<feature type="transmembrane region" description="Helical" evidence="6">
    <location>
        <begin position="176"/>
        <end position="193"/>
    </location>
</feature>
<keyword evidence="5 6" id="KW-0472">Membrane</keyword>
<organism evidence="7 8">
    <name type="scientific">Paenibacillus albiflavus</name>
    <dbReference type="NCBI Taxonomy" id="2545760"/>
    <lineage>
        <taxon>Bacteria</taxon>
        <taxon>Bacillati</taxon>
        <taxon>Bacillota</taxon>
        <taxon>Bacilli</taxon>
        <taxon>Bacillales</taxon>
        <taxon>Paenibacillaceae</taxon>
        <taxon>Paenibacillus</taxon>
    </lineage>
</organism>
<dbReference type="GO" id="GO:0035435">
    <property type="term" value="P:phosphate ion transmembrane transport"/>
    <property type="evidence" value="ECO:0007669"/>
    <property type="project" value="TreeGrafter"/>
</dbReference>
<dbReference type="PANTHER" id="PTHR11101">
    <property type="entry name" value="PHOSPHATE TRANSPORTER"/>
    <property type="match status" value="1"/>
</dbReference>
<comment type="caution">
    <text evidence="7">The sequence shown here is derived from an EMBL/GenBank/DDBJ whole genome shotgun (WGS) entry which is preliminary data.</text>
</comment>
<keyword evidence="2" id="KW-0813">Transport</keyword>
<evidence type="ECO:0000256" key="4">
    <source>
        <dbReference type="ARBA" id="ARBA00022989"/>
    </source>
</evidence>
<dbReference type="InterPro" id="IPR001204">
    <property type="entry name" value="Phos_transporter"/>
</dbReference>
<dbReference type="GO" id="GO:0005315">
    <property type="term" value="F:phosphate transmembrane transporter activity"/>
    <property type="evidence" value="ECO:0007669"/>
    <property type="project" value="InterPro"/>
</dbReference>
<dbReference type="EMBL" id="SKFG01000001">
    <property type="protein sequence ID" value="TCZ81178.1"/>
    <property type="molecule type" value="Genomic_DNA"/>
</dbReference>
<evidence type="ECO:0000256" key="6">
    <source>
        <dbReference type="SAM" id="Phobius"/>
    </source>
</evidence>
<evidence type="ECO:0000256" key="3">
    <source>
        <dbReference type="ARBA" id="ARBA00022692"/>
    </source>
</evidence>
<evidence type="ECO:0000313" key="7">
    <source>
        <dbReference type="EMBL" id="TCZ81178.1"/>
    </source>
</evidence>